<proteinExistence type="predicted"/>
<dbReference type="EMBL" id="JAAQTL010000001">
    <property type="protein sequence ID" value="NID14910.1"/>
    <property type="molecule type" value="Genomic_DNA"/>
</dbReference>
<comment type="caution">
    <text evidence="1">The sequence shown here is derived from an EMBL/GenBank/DDBJ whole genome shotgun (WGS) entry which is preliminary data.</text>
</comment>
<keyword evidence="2" id="KW-1185">Reference proteome</keyword>
<reference evidence="1 2" key="1">
    <citation type="journal article" date="2006" name="Int. J. Syst. Evol. Microbiol.">
        <title>Dyella yeojuensis sp. nov., isolated from greenhouse soil in Korea.</title>
        <authorList>
            <person name="Kim B.Y."/>
            <person name="Weon H.Y."/>
            <person name="Lee K.H."/>
            <person name="Seok S.J."/>
            <person name="Kwon S.W."/>
            <person name="Go S.J."/>
            <person name="Stackebrandt E."/>
        </authorList>
    </citation>
    <scope>NUCLEOTIDE SEQUENCE [LARGE SCALE GENOMIC DNA]</scope>
    <source>
        <strain evidence="1 2">DSM 17673</strain>
    </source>
</reference>
<dbReference type="Proteomes" id="UP000518878">
    <property type="component" value="Unassembled WGS sequence"/>
</dbReference>
<sequence length="173" mass="19220">MCPLYPARSAMYPDHDPASLPAYHVQRPRSSRARAAADARICGMNCMHALAEMLRQLFAARQGRAAEVLMDRCSREALETLVRQSSAFLGSRVLYAVEDRLRHRKPQLDETALPTIRAIASVLNAWLHDGRRLAIRAVLRELSEDELRELAALPELNDEVATMTGDFAGGNAP</sequence>
<dbReference type="AlphaFoldDB" id="A0A7X5QTA7"/>
<protein>
    <submittedName>
        <fullName evidence="1">Uncharacterized protein</fullName>
    </submittedName>
</protein>
<organism evidence="1 2">
    <name type="scientific">Luteibacter yeojuensis</name>
    <dbReference type="NCBI Taxonomy" id="345309"/>
    <lineage>
        <taxon>Bacteria</taxon>
        <taxon>Pseudomonadati</taxon>
        <taxon>Pseudomonadota</taxon>
        <taxon>Gammaproteobacteria</taxon>
        <taxon>Lysobacterales</taxon>
        <taxon>Rhodanobacteraceae</taxon>
        <taxon>Luteibacter</taxon>
    </lineage>
</organism>
<accession>A0A7X5QTA7</accession>
<evidence type="ECO:0000313" key="1">
    <source>
        <dbReference type="EMBL" id="NID14910.1"/>
    </source>
</evidence>
<dbReference type="RefSeq" id="WP_166698695.1">
    <property type="nucleotide sequence ID" value="NZ_JAAQTL010000001.1"/>
</dbReference>
<name>A0A7X5QTA7_9GAMM</name>
<evidence type="ECO:0000313" key="2">
    <source>
        <dbReference type="Proteomes" id="UP000518878"/>
    </source>
</evidence>
<gene>
    <name evidence="1" type="ORF">HBF32_05440</name>
</gene>